<keyword evidence="7" id="KW-1185">Reference proteome</keyword>
<accession>N2BFR5</accession>
<keyword evidence="3 4" id="KW-0975">Bacterial flagellum</keyword>
<dbReference type="NCBIfam" id="TIGR00205">
    <property type="entry name" value="fliE"/>
    <property type="match status" value="1"/>
</dbReference>
<name>N2BFR5_9FIRM</name>
<dbReference type="PANTHER" id="PTHR34653:SF1">
    <property type="entry name" value="FLAGELLAR HOOK-BASAL BODY COMPLEX PROTEIN FLIE"/>
    <property type="match status" value="1"/>
</dbReference>
<dbReference type="Proteomes" id="UP000012589">
    <property type="component" value="Unassembled WGS sequence"/>
</dbReference>
<comment type="caution">
    <text evidence="6">The sequence shown here is derived from an EMBL/GenBank/DDBJ whole genome shotgun (WGS) entry which is preliminary data.</text>
</comment>
<dbReference type="AlphaFoldDB" id="N2BFR5"/>
<gene>
    <name evidence="4" type="primary">fliE</name>
    <name evidence="6" type="ORF">C823_00154</name>
</gene>
<dbReference type="eggNOG" id="COG1677">
    <property type="taxonomic scope" value="Bacteria"/>
</dbReference>
<dbReference type="HAMAP" id="MF_00724">
    <property type="entry name" value="FliE"/>
    <property type="match status" value="1"/>
</dbReference>
<evidence type="ECO:0000313" key="6">
    <source>
        <dbReference type="EMBL" id="EMZ38991.1"/>
    </source>
</evidence>
<proteinExistence type="inferred from homology"/>
<dbReference type="STRING" id="1235802.C823_00154"/>
<comment type="similarity">
    <text evidence="2 4">Belongs to the FliE family.</text>
</comment>
<dbReference type="HOGENOM" id="CLU_147249_3_4_9"/>
<dbReference type="PATRIC" id="fig|1235802.3.peg.165"/>
<dbReference type="EMBL" id="AQFT01000005">
    <property type="protein sequence ID" value="EMZ38991.1"/>
    <property type="molecule type" value="Genomic_DNA"/>
</dbReference>
<sequence length="106" mass="11691">MDVTNITGASAAEAAFLSAQKQFEISAQENTEDFETVFQSALGMVNETNDLHNNAESAMIQFAMGQSENTHDLLIAQSKANVALQYTVAVKDKLQEAYREIMQMQI</sequence>
<dbReference type="GO" id="GO:0009425">
    <property type="term" value="C:bacterial-type flagellum basal body"/>
    <property type="evidence" value="ECO:0007669"/>
    <property type="project" value="UniProtKB-SubCell"/>
</dbReference>
<protein>
    <recommendedName>
        <fullName evidence="4 5">Flagellar hook-basal body complex protein FliE</fullName>
    </recommendedName>
</protein>
<evidence type="ECO:0000256" key="2">
    <source>
        <dbReference type="ARBA" id="ARBA00009272"/>
    </source>
</evidence>
<evidence type="ECO:0000256" key="5">
    <source>
        <dbReference type="NCBIfam" id="TIGR00205"/>
    </source>
</evidence>
<dbReference type="PANTHER" id="PTHR34653">
    <property type="match status" value="1"/>
</dbReference>
<dbReference type="InterPro" id="IPR001624">
    <property type="entry name" value="FliE"/>
</dbReference>
<dbReference type="GO" id="GO:0071973">
    <property type="term" value="P:bacterial-type flagellum-dependent cell motility"/>
    <property type="evidence" value="ECO:0007669"/>
    <property type="project" value="InterPro"/>
</dbReference>
<dbReference type="GO" id="GO:0003774">
    <property type="term" value="F:cytoskeletal motor activity"/>
    <property type="evidence" value="ECO:0007669"/>
    <property type="project" value="InterPro"/>
</dbReference>
<evidence type="ECO:0000313" key="7">
    <source>
        <dbReference type="Proteomes" id="UP000012589"/>
    </source>
</evidence>
<evidence type="ECO:0000256" key="3">
    <source>
        <dbReference type="ARBA" id="ARBA00023143"/>
    </source>
</evidence>
<reference evidence="6 7" key="1">
    <citation type="journal article" date="2014" name="Genome Announc.">
        <title>Draft genome sequences of the altered schaedler flora, a defined bacterial community from gnotobiotic mice.</title>
        <authorList>
            <person name="Wannemuehler M.J."/>
            <person name="Overstreet A.M."/>
            <person name="Ward D.V."/>
            <person name="Phillips G.J."/>
        </authorList>
    </citation>
    <scope>NUCLEOTIDE SEQUENCE [LARGE SCALE GENOMIC DNA]</scope>
    <source>
        <strain evidence="6 7">ASF492</strain>
    </source>
</reference>
<keyword evidence="6" id="KW-0969">Cilium</keyword>
<comment type="subcellular location">
    <subcellularLocation>
        <location evidence="1 4">Bacterial flagellum basal body</location>
    </subcellularLocation>
</comment>
<organism evidence="6 7">
    <name type="scientific">Eubacterium plexicaudatum ASF492</name>
    <dbReference type="NCBI Taxonomy" id="1235802"/>
    <lineage>
        <taxon>Bacteria</taxon>
        <taxon>Bacillati</taxon>
        <taxon>Bacillota</taxon>
        <taxon>Clostridia</taxon>
        <taxon>Eubacteriales</taxon>
        <taxon>Eubacteriaceae</taxon>
        <taxon>Eubacterium</taxon>
    </lineage>
</organism>
<evidence type="ECO:0000256" key="4">
    <source>
        <dbReference type="HAMAP-Rule" id="MF_00724"/>
    </source>
</evidence>
<dbReference type="OrthoDB" id="9812413at2"/>
<keyword evidence="6" id="KW-0966">Cell projection</keyword>
<dbReference type="Pfam" id="PF02049">
    <property type="entry name" value="FliE"/>
    <property type="match status" value="1"/>
</dbReference>
<keyword evidence="6" id="KW-0282">Flagellum</keyword>
<evidence type="ECO:0000256" key="1">
    <source>
        <dbReference type="ARBA" id="ARBA00004117"/>
    </source>
</evidence>
<dbReference type="GO" id="GO:0005198">
    <property type="term" value="F:structural molecule activity"/>
    <property type="evidence" value="ECO:0007669"/>
    <property type="project" value="UniProtKB-UniRule"/>
</dbReference>